<sequence>MLTLHKALNFLIRNIAEFFVLLLLVRFYLQAARVSFRHPLAHFVLALTNWIVLPLRRIIPAAGRFDTTSFVLALVCAFLMHILLLLITPWPFILTSPLSLAALLLAAFVELVKMSLYLLFAAIIGQALMSWLSPINPLMPILNALTTPFLRPLRRFIPPIGGIDITPLVVVLLIQLVLNVLIGQLEILILQRVLIAA</sequence>
<name>A0A1I5D1R4_9NEIS</name>
<dbReference type="InterPro" id="IPR003425">
    <property type="entry name" value="CCB3/YggT"/>
</dbReference>
<feature type="transmembrane region" description="Helical" evidence="1">
    <location>
        <begin position="7"/>
        <end position="29"/>
    </location>
</feature>
<gene>
    <name evidence="2" type="ORF">SAMN05660284_02544</name>
</gene>
<evidence type="ECO:0000256" key="1">
    <source>
        <dbReference type="SAM" id="Phobius"/>
    </source>
</evidence>
<dbReference type="Pfam" id="PF02325">
    <property type="entry name" value="CCB3_YggT"/>
    <property type="match status" value="2"/>
</dbReference>
<proteinExistence type="predicted"/>
<reference evidence="3" key="1">
    <citation type="submission" date="2016-10" db="EMBL/GenBank/DDBJ databases">
        <authorList>
            <person name="Varghese N."/>
            <person name="Submissions S."/>
        </authorList>
    </citation>
    <scope>NUCLEOTIDE SEQUENCE [LARGE SCALE GENOMIC DNA]</scope>
    <source>
        <strain evidence="3">DSM 6150</strain>
    </source>
</reference>
<dbReference type="AlphaFoldDB" id="A0A1I5D1R4"/>
<dbReference type="GO" id="GO:0016020">
    <property type="term" value="C:membrane"/>
    <property type="evidence" value="ECO:0007669"/>
    <property type="project" value="InterPro"/>
</dbReference>
<evidence type="ECO:0000313" key="3">
    <source>
        <dbReference type="Proteomes" id="UP000242869"/>
    </source>
</evidence>
<accession>A0A1I5D1R4</accession>
<feature type="transmembrane region" description="Helical" evidence="1">
    <location>
        <begin position="65"/>
        <end position="84"/>
    </location>
</feature>
<dbReference type="RefSeq" id="WP_091197310.1">
    <property type="nucleotide sequence ID" value="NZ_FOVE01000022.1"/>
</dbReference>
<protein>
    <submittedName>
        <fullName evidence="2">YggT family protein</fullName>
    </submittedName>
</protein>
<organism evidence="2 3">
    <name type="scientific">Formivibrio citricus</name>
    <dbReference type="NCBI Taxonomy" id="83765"/>
    <lineage>
        <taxon>Bacteria</taxon>
        <taxon>Pseudomonadati</taxon>
        <taxon>Pseudomonadota</taxon>
        <taxon>Betaproteobacteria</taxon>
        <taxon>Neisseriales</taxon>
        <taxon>Chitinibacteraceae</taxon>
        <taxon>Formivibrio</taxon>
    </lineage>
</organism>
<keyword evidence="1" id="KW-0472">Membrane</keyword>
<dbReference type="OrthoDB" id="9806665at2"/>
<dbReference type="STRING" id="83765.SAMN05660284_02544"/>
<evidence type="ECO:0000313" key="2">
    <source>
        <dbReference type="EMBL" id="SFN92831.1"/>
    </source>
</evidence>
<keyword evidence="1" id="KW-1133">Transmembrane helix</keyword>
<feature type="transmembrane region" description="Helical" evidence="1">
    <location>
        <begin position="35"/>
        <end position="53"/>
    </location>
</feature>
<keyword evidence="1" id="KW-0812">Transmembrane</keyword>
<keyword evidence="3" id="KW-1185">Reference proteome</keyword>
<dbReference type="EMBL" id="FOVE01000022">
    <property type="protein sequence ID" value="SFN92831.1"/>
    <property type="molecule type" value="Genomic_DNA"/>
</dbReference>
<feature type="transmembrane region" description="Helical" evidence="1">
    <location>
        <begin position="156"/>
        <end position="182"/>
    </location>
</feature>
<dbReference type="Proteomes" id="UP000242869">
    <property type="component" value="Unassembled WGS sequence"/>
</dbReference>